<dbReference type="STRING" id="1132855.GCA_000384255_01169"/>
<sequence length="303" mass="34414">MLAFLKNKQWMRSISIALFCICFIGCKPVDEVDKAPAIDPNKKEIVFVTHNGPSTYYLNNDNQPAGIEYDLASLFVKTYFPDHEVRFLLVNSISDVIPSLLKGKAHIAAANLSVTHLRKHLVIFSTPYQETQQQLIFNNEVNKKPKDISDIFDKKISVPEGTSYEEHLAALQKKHSLLKWHSAKRTNTESLLEEVADGLLDFTVADSHLAALMQNYHPNLDVAMPIGTADKIAWAMSKNSDPQLIAKINTFFSKIKENGTLRNLLDRYYGHNKRLNSLDVTTFLKRTNSLLPKYIHLFKQAQD</sequence>
<gene>
    <name evidence="3" type="ORF">DCW48_06460</name>
</gene>
<accession>A0A351RB02</accession>
<dbReference type="PANTHER" id="PTHR35936">
    <property type="entry name" value="MEMBRANE-BOUND LYTIC MUREIN TRANSGLYCOSYLASE F"/>
    <property type="match status" value="1"/>
</dbReference>
<organism evidence="3 4">
    <name type="scientific">Methylotenera mobilis</name>
    <dbReference type="NCBI Taxonomy" id="359408"/>
    <lineage>
        <taxon>Bacteria</taxon>
        <taxon>Pseudomonadati</taxon>
        <taxon>Pseudomonadota</taxon>
        <taxon>Betaproteobacteria</taxon>
        <taxon>Nitrosomonadales</taxon>
        <taxon>Methylophilaceae</taxon>
        <taxon>Methylotenera</taxon>
    </lineage>
</organism>
<evidence type="ECO:0000313" key="4">
    <source>
        <dbReference type="Proteomes" id="UP000264313"/>
    </source>
</evidence>
<protein>
    <submittedName>
        <fullName evidence="3">Lytic transglycosylase F</fullName>
    </submittedName>
</protein>
<reference evidence="3 4" key="1">
    <citation type="journal article" date="2018" name="Nat. Biotechnol.">
        <title>A standardized bacterial taxonomy based on genome phylogeny substantially revises the tree of life.</title>
        <authorList>
            <person name="Parks D.H."/>
            <person name="Chuvochina M."/>
            <person name="Waite D.W."/>
            <person name="Rinke C."/>
            <person name="Skarshewski A."/>
            <person name="Chaumeil P.A."/>
            <person name="Hugenholtz P."/>
        </authorList>
    </citation>
    <scope>NUCLEOTIDE SEQUENCE [LARGE SCALE GENOMIC DNA]</scope>
    <source>
        <strain evidence="3">UBA9958</strain>
    </source>
</reference>
<feature type="domain" description="Solute-binding protein family 3/N-terminal" evidence="2">
    <location>
        <begin position="44"/>
        <end position="272"/>
    </location>
</feature>
<dbReference type="InterPro" id="IPR001638">
    <property type="entry name" value="Solute-binding_3/MltF_N"/>
</dbReference>
<dbReference type="CDD" id="cd01009">
    <property type="entry name" value="PBP2_YfhD_N"/>
    <property type="match status" value="1"/>
</dbReference>
<dbReference type="Pfam" id="PF00497">
    <property type="entry name" value="SBP_bac_3"/>
    <property type="match status" value="1"/>
</dbReference>
<dbReference type="SMART" id="SM00062">
    <property type="entry name" value="PBPb"/>
    <property type="match status" value="1"/>
</dbReference>
<evidence type="ECO:0000256" key="1">
    <source>
        <dbReference type="ARBA" id="ARBA00022729"/>
    </source>
</evidence>
<dbReference type="SUPFAM" id="SSF53850">
    <property type="entry name" value="Periplasmic binding protein-like II"/>
    <property type="match status" value="1"/>
</dbReference>
<feature type="non-terminal residue" evidence="3">
    <location>
        <position position="303"/>
    </location>
</feature>
<comment type="caution">
    <text evidence="3">The sequence shown here is derived from an EMBL/GenBank/DDBJ whole genome shotgun (WGS) entry which is preliminary data.</text>
</comment>
<name>A0A351RB02_9PROT</name>
<evidence type="ECO:0000259" key="2">
    <source>
        <dbReference type="SMART" id="SM00062"/>
    </source>
</evidence>
<dbReference type="Proteomes" id="UP000264313">
    <property type="component" value="Unassembled WGS sequence"/>
</dbReference>
<dbReference type="AlphaFoldDB" id="A0A351RB02"/>
<dbReference type="Gene3D" id="3.40.190.10">
    <property type="entry name" value="Periplasmic binding protein-like II"/>
    <property type="match status" value="2"/>
</dbReference>
<dbReference type="PANTHER" id="PTHR35936:SF32">
    <property type="entry name" value="MEMBRANE-BOUND LYTIC MUREIN TRANSGLYCOSYLASE F"/>
    <property type="match status" value="1"/>
</dbReference>
<keyword evidence="1" id="KW-0732">Signal</keyword>
<proteinExistence type="predicted"/>
<dbReference type="EMBL" id="DNAA01000158">
    <property type="protein sequence ID" value="HBA09223.1"/>
    <property type="molecule type" value="Genomic_DNA"/>
</dbReference>
<evidence type="ECO:0000313" key="3">
    <source>
        <dbReference type="EMBL" id="HBA09223.1"/>
    </source>
</evidence>